<reference evidence="2" key="1">
    <citation type="journal article" date="2021" name="New Phytol.">
        <title>Evolutionary innovations through gain and loss of genes in the ectomycorrhizal Boletales.</title>
        <authorList>
            <person name="Wu G."/>
            <person name="Miyauchi S."/>
            <person name="Morin E."/>
            <person name="Kuo A."/>
            <person name="Drula E."/>
            <person name="Varga T."/>
            <person name="Kohler A."/>
            <person name="Feng B."/>
            <person name="Cao Y."/>
            <person name="Lipzen A."/>
            <person name="Daum C."/>
            <person name="Hundley H."/>
            <person name="Pangilinan J."/>
            <person name="Johnson J."/>
            <person name="Barry K."/>
            <person name="LaButti K."/>
            <person name="Ng V."/>
            <person name="Ahrendt S."/>
            <person name="Min B."/>
            <person name="Choi I.G."/>
            <person name="Park H."/>
            <person name="Plett J.M."/>
            <person name="Magnuson J."/>
            <person name="Spatafora J.W."/>
            <person name="Nagy L.G."/>
            <person name="Henrissat B."/>
            <person name="Grigoriev I.V."/>
            <person name="Yang Z.L."/>
            <person name="Xu J."/>
            <person name="Martin F.M."/>
        </authorList>
    </citation>
    <scope>NUCLEOTIDE SEQUENCE</scope>
    <source>
        <strain evidence="2">KKN 215</strain>
    </source>
</reference>
<keyword evidence="3" id="KW-1185">Reference proteome</keyword>
<dbReference type="GO" id="GO:0008236">
    <property type="term" value="F:serine-type peptidase activity"/>
    <property type="evidence" value="ECO:0007669"/>
    <property type="project" value="InterPro"/>
</dbReference>
<dbReference type="InterPro" id="IPR001375">
    <property type="entry name" value="Peptidase_S9_cat"/>
</dbReference>
<dbReference type="OrthoDB" id="43744at2759"/>
<dbReference type="GO" id="GO:0006508">
    <property type="term" value="P:proteolysis"/>
    <property type="evidence" value="ECO:0007669"/>
    <property type="project" value="InterPro"/>
</dbReference>
<dbReference type="PANTHER" id="PTHR43056:SF5">
    <property type="entry name" value="PEPTIDASE S9 PROLYL OLIGOPEPTIDASE CATALYTIC DOMAIN-CONTAINING PROTEIN"/>
    <property type="match status" value="1"/>
</dbReference>
<accession>A0A8K0UV92</accession>
<sequence>MAKIAPYGTWESPITADSITQNSVSVQDTVVDPITSVIYHVERRPSEGGRSVLVKTEAKTDLFGEGWNCRTGVQEYGGAPAIVYGGTVYFSNFKDGRVYVLKEGGQPEAVTPESEVHRFADFAVHPVHTHLVATILEDHTNPVPEHVKTTLALINTKTKTVHPLLSGADFYAAPAFSPDGTRLAWQQWQHPDMPWEGGEVYVGEAKYDSDKDIVTVGGATLVAGKRGQASANYPFWVTNDAFIFTVDLSGFQNPWIYTVSTGKASPILSKPLDQEFSLPAWILGGSYGVVAHASEDPTKITVLFTAFHYGRSRLYLLTLHSGAIEELDCPYVTVASIRRVADGNVVFLGSKVDESPSIVHCTLKDYATPHFTSLTKGDSAAGVGSDFISKPLPITLTVPPNDEPLYVVYYPPTNPGYKASEGELPPGIVHVHGGPTSHGTQGLAMTQQYFTSRGWAWINVEYGGSSGHGRAYIERLKGNWGIVDTRDCVLAAQGLSKAPHNLVDPKRIVIRGGSSGGYTVLQTLCEYPTAFAAGTSLYGISDLKKLAEFTHKFESQYMAKLLGGFVSEIPEVYAERSPVNNASKIRSPLLIEQGSLDAVVPPGQAEDIVKSIKAIGGRVEYVVFEGEGHGWRKAETIKAALEKELSFYEQELHLKQ</sequence>
<name>A0A8K0UV92_9AGAR</name>
<dbReference type="InterPro" id="IPR029058">
    <property type="entry name" value="AB_hydrolase_fold"/>
</dbReference>
<evidence type="ECO:0000313" key="2">
    <source>
        <dbReference type="EMBL" id="KAH8105304.1"/>
    </source>
</evidence>
<dbReference type="Pfam" id="PF00326">
    <property type="entry name" value="Peptidase_S9"/>
    <property type="match status" value="1"/>
</dbReference>
<dbReference type="SUPFAM" id="SSF53474">
    <property type="entry name" value="alpha/beta-Hydrolases"/>
    <property type="match status" value="1"/>
</dbReference>
<organism evidence="2 3">
    <name type="scientific">Cristinia sonorae</name>
    <dbReference type="NCBI Taxonomy" id="1940300"/>
    <lineage>
        <taxon>Eukaryota</taxon>
        <taxon>Fungi</taxon>
        <taxon>Dikarya</taxon>
        <taxon>Basidiomycota</taxon>
        <taxon>Agaricomycotina</taxon>
        <taxon>Agaricomycetes</taxon>
        <taxon>Agaricomycetidae</taxon>
        <taxon>Agaricales</taxon>
        <taxon>Pleurotineae</taxon>
        <taxon>Stephanosporaceae</taxon>
        <taxon>Cristinia</taxon>
    </lineage>
</organism>
<dbReference type="InterPro" id="IPR050585">
    <property type="entry name" value="Xaa-Pro_dipeptidyl-ppase/CocE"/>
</dbReference>
<gene>
    <name evidence="2" type="ORF">BXZ70DRAFT_920247</name>
</gene>
<comment type="caution">
    <text evidence="2">The sequence shown here is derived from an EMBL/GenBank/DDBJ whole genome shotgun (WGS) entry which is preliminary data.</text>
</comment>
<dbReference type="InterPro" id="IPR011042">
    <property type="entry name" value="6-blade_b-propeller_TolB-like"/>
</dbReference>
<dbReference type="Gene3D" id="2.120.10.30">
    <property type="entry name" value="TolB, C-terminal domain"/>
    <property type="match status" value="1"/>
</dbReference>
<proteinExistence type="predicted"/>
<protein>
    <submittedName>
        <fullName evidence="2">Alpha/beta-hydrolase</fullName>
    </submittedName>
</protein>
<evidence type="ECO:0000259" key="1">
    <source>
        <dbReference type="Pfam" id="PF00326"/>
    </source>
</evidence>
<dbReference type="AlphaFoldDB" id="A0A8K0UV92"/>
<dbReference type="Proteomes" id="UP000813824">
    <property type="component" value="Unassembled WGS sequence"/>
</dbReference>
<evidence type="ECO:0000313" key="3">
    <source>
        <dbReference type="Proteomes" id="UP000813824"/>
    </source>
</evidence>
<feature type="domain" description="Peptidase S9 prolyl oligopeptidase catalytic" evidence="1">
    <location>
        <begin position="446"/>
        <end position="652"/>
    </location>
</feature>
<dbReference type="EMBL" id="JAEVFJ010000004">
    <property type="protein sequence ID" value="KAH8105304.1"/>
    <property type="molecule type" value="Genomic_DNA"/>
</dbReference>
<dbReference type="SUPFAM" id="SSF82171">
    <property type="entry name" value="DPP6 N-terminal domain-like"/>
    <property type="match status" value="1"/>
</dbReference>
<dbReference type="Gene3D" id="3.40.50.1820">
    <property type="entry name" value="alpha/beta hydrolase"/>
    <property type="match status" value="1"/>
</dbReference>
<dbReference type="PANTHER" id="PTHR43056">
    <property type="entry name" value="PEPTIDASE S9 PROLYL OLIGOPEPTIDASE"/>
    <property type="match status" value="1"/>
</dbReference>